<comment type="caution">
    <text evidence="1">The sequence shown here is derived from an EMBL/GenBank/DDBJ whole genome shotgun (WGS) entry which is preliminary data.</text>
</comment>
<proteinExistence type="predicted"/>
<keyword evidence="2" id="KW-1185">Reference proteome</keyword>
<sequence length="76" mass="8133">MANIRNGANGNTESSAQNVPARVSALTISAATIRATRPRVFNRSISTGPYRTMNDSLSVVRQPSQRVVNTLSSAIM</sequence>
<gene>
    <name evidence="1" type="ORF">GCM10017581_020710</name>
</gene>
<protein>
    <submittedName>
        <fullName evidence="1">Uncharacterized protein</fullName>
    </submittedName>
</protein>
<name>A0A9W6KDZ4_9ACTN</name>
<dbReference type="AlphaFoldDB" id="A0A9W6KDZ4"/>
<dbReference type="Proteomes" id="UP001143480">
    <property type="component" value="Unassembled WGS sequence"/>
</dbReference>
<organism evidence="1 2">
    <name type="scientific">Dactylosporangium matsuzakiense</name>
    <dbReference type="NCBI Taxonomy" id="53360"/>
    <lineage>
        <taxon>Bacteria</taxon>
        <taxon>Bacillati</taxon>
        <taxon>Actinomycetota</taxon>
        <taxon>Actinomycetes</taxon>
        <taxon>Micromonosporales</taxon>
        <taxon>Micromonosporaceae</taxon>
        <taxon>Dactylosporangium</taxon>
    </lineage>
</organism>
<evidence type="ECO:0000313" key="2">
    <source>
        <dbReference type="Proteomes" id="UP001143480"/>
    </source>
</evidence>
<evidence type="ECO:0000313" key="1">
    <source>
        <dbReference type="EMBL" id="GLL00331.1"/>
    </source>
</evidence>
<reference evidence="1" key="1">
    <citation type="journal article" date="2014" name="Int. J. Syst. Evol. Microbiol.">
        <title>Complete genome sequence of Corynebacterium casei LMG S-19264T (=DSM 44701T), isolated from a smear-ripened cheese.</title>
        <authorList>
            <consortium name="US DOE Joint Genome Institute (JGI-PGF)"/>
            <person name="Walter F."/>
            <person name="Albersmeier A."/>
            <person name="Kalinowski J."/>
            <person name="Ruckert C."/>
        </authorList>
    </citation>
    <scope>NUCLEOTIDE SEQUENCE</scope>
    <source>
        <strain evidence="1">VKM Ac-1321</strain>
    </source>
</reference>
<reference evidence="1" key="2">
    <citation type="submission" date="2023-01" db="EMBL/GenBank/DDBJ databases">
        <authorList>
            <person name="Sun Q."/>
            <person name="Evtushenko L."/>
        </authorList>
    </citation>
    <scope>NUCLEOTIDE SEQUENCE</scope>
    <source>
        <strain evidence="1">VKM Ac-1321</strain>
    </source>
</reference>
<dbReference type="EMBL" id="BSFP01000008">
    <property type="protein sequence ID" value="GLL00331.1"/>
    <property type="molecule type" value="Genomic_DNA"/>
</dbReference>
<accession>A0A9W6KDZ4</accession>